<protein>
    <submittedName>
        <fullName evidence="2">Uncharacterized protein</fullName>
    </submittedName>
</protein>
<dbReference type="EMBL" id="CAADFQ010000009">
    <property type="protein sequence ID" value="VFK29298.1"/>
    <property type="molecule type" value="Genomic_DNA"/>
</dbReference>
<evidence type="ECO:0000313" key="2">
    <source>
        <dbReference type="EMBL" id="VFK74732.1"/>
    </source>
</evidence>
<dbReference type="EMBL" id="CAADGH010000009">
    <property type="protein sequence ID" value="VFK74732.1"/>
    <property type="molecule type" value="Genomic_DNA"/>
</dbReference>
<proteinExistence type="predicted"/>
<sequence length="161" mass="18537">MVLFPPLFSLSFLCDLCGEESFSFRVFPRTLFFFGYGSSAKTSTCGRRLSSLASLRFGRTEICFGMTKICHFERNGKSRNLLFFGVMEFLFMNVKATLVSGKLISEKLISEKLISEKLTHLRRRMGDRQIISDTHRPLPRIGDLPEWPIPPEIALCAYRRR</sequence>
<dbReference type="AlphaFoldDB" id="A0A451B8Y8"/>
<gene>
    <name evidence="2" type="ORF">BECKMB1821H_GA0114242_100917</name>
    <name evidence="1" type="ORF">BECKMB1821I_GA0114274_100917</name>
</gene>
<name>A0A451B8Y8_9GAMM</name>
<evidence type="ECO:0000313" key="1">
    <source>
        <dbReference type="EMBL" id="VFK29298.1"/>
    </source>
</evidence>
<accession>A0A451B8Y8</accession>
<reference evidence="2" key="1">
    <citation type="submission" date="2019-02" db="EMBL/GenBank/DDBJ databases">
        <authorList>
            <person name="Gruber-Vodicka R. H."/>
            <person name="Seah K. B. B."/>
        </authorList>
    </citation>
    <scope>NUCLEOTIDE SEQUENCE</scope>
    <source>
        <strain evidence="2">BECK_BZ198</strain>
        <strain evidence="1">BECK_BZ199</strain>
    </source>
</reference>
<organism evidence="2">
    <name type="scientific">Candidatus Kentrum sp. MB</name>
    <dbReference type="NCBI Taxonomy" id="2138164"/>
    <lineage>
        <taxon>Bacteria</taxon>
        <taxon>Pseudomonadati</taxon>
        <taxon>Pseudomonadota</taxon>
        <taxon>Gammaproteobacteria</taxon>
        <taxon>Candidatus Kentrum</taxon>
    </lineage>
</organism>